<gene>
    <name evidence="4" type="ORF">ANK1_4135</name>
    <name evidence="5" type="ORF">ANK2_4136</name>
</gene>
<sequence length="372" mass="38291">MSKIGVGVIGASPLRPGWAVTSHLPAIAALPGYELRAVATSSADSATAAAQAYGVPAFGNAAELIARPDVDLVVVTVKLPYHRELVAAAIAAGKQVMCEWPLGLDLAETQALHQQAQAAGLRTLIGLQARMAPAIRYARDLVAQGYVGDVLATTMIGSGLGWGPVTDRAHAYVYDVANGATTLSVPTMHALDALTFVLGDFTDVRAVAEVRQRYVSVADADAMLPVSAPDHIAIAGRLANGTVASVFYRGGVSRGDNFRWEINGSKGDLVLTSPVGNLQVINPSLFGAQGDATAVQPLAVPPEYDLAPGAPEGPAANVARLYAAFAQDLAQGTPGALAPDFAHAARLHGWLHAIDEAARSGQAQVTGSESAA</sequence>
<dbReference type="SUPFAM" id="SSF51735">
    <property type="entry name" value="NAD(P)-binding Rossmann-fold domains"/>
    <property type="match status" value="1"/>
</dbReference>
<name>A0A484Q671_9ZZZZ</name>
<dbReference type="GO" id="GO:0016491">
    <property type="term" value="F:oxidoreductase activity"/>
    <property type="evidence" value="ECO:0007669"/>
    <property type="project" value="UniProtKB-KW"/>
</dbReference>
<dbReference type="EMBL" id="CAADIA010000006">
    <property type="protein sequence ID" value="VFR32319.1"/>
    <property type="molecule type" value="Genomic_DNA"/>
</dbReference>
<dbReference type="InterPro" id="IPR036291">
    <property type="entry name" value="NAD(P)-bd_dom_sf"/>
</dbReference>
<evidence type="ECO:0000256" key="1">
    <source>
        <dbReference type="ARBA" id="ARBA00023002"/>
    </source>
</evidence>
<dbReference type="InterPro" id="IPR000683">
    <property type="entry name" value="Gfo/Idh/MocA-like_OxRdtase_N"/>
</dbReference>
<dbReference type="Gene3D" id="3.30.360.10">
    <property type="entry name" value="Dihydrodipicolinate Reductase, domain 2"/>
    <property type="match status" value="1"/>
</dbReference>
<dbReference type="Pfam" id="PF01408">
    <property type="entry name" value="GFO_IDH_MocA"/>
    <property type="match status" value="1"/>
</dbReference>
<evidence type="ECO:0000313" key="5">
    <source>
        <dbReference type="EMBL" id="VFR61179.1"/>
    </source>
</evidence>
<dbReference type="PANTHER" id="PTHR43818">
    <property type="entry name" value="BCDNA.GH03377"/>
    <property type="match status" value="1"/>
</dbReference>
<organism evidence="4">
    <name type="scientific">plant metagenome</name>
    <dbReference type="NCBI Taxonomy" id="1297885"/>
    <lineage>
        <taxon>unclassified sequences</taxon>
        <taxon>metagenomes</taxon>
        <taxon>organismal metagenomes</taxon>
    </lineage>
</organism>
<accession>A0A484Q671</accession>
<dbReference type="EMBL" id="CAADIF010000005">
    <property type="protein sequence ID" value="VFR61179.1"/>
    <property type="molecule type" value="Genomic_DNA"/>
</dbReference>
<dbReference type="Gene3D" id="3.40.50.720">
    <property type="entry name" value="NAD(P)-binding Rossmann-like Domain"/>
    <property type="match status" value="1"/>
</dbReference>
<dbReference type="Pfam" id="PF22685">
    <property type="entry name" value="Gal80p_C-like"/>
    <property type="match status" value="1"/>
</dbReference>
<dbReference type="PANTHER" id="PTHR43818:SF11">
    <property type="entry name" value="BCDNA.GH03377"/>
    <property type="match status" value="1"/>
</dbReference>
<evidence type="ECO:0000313" key="4">
    <source>
        <dbReference type="EMBL" id="VFR32319.1"/>
    </source>
</evidence>
<dbReference type="SUPFAM" id="SSF55347">
    <property type="entry name" value="Glyceraldehyde-3-phosphate dehydrogenase-like, C-terminal domain"/>
    <property type="match status" value="1"/>
</dbReference>
<evidence type="ECO:0000259" key="2">
    <source>
        <dbReference type="Pfam" id="PF01408"/>
    </source>
</evidence>
<feature type="domain" description="Gfo/Idh/MocA-like oxidoreductase N-terminal" evidence="2">
    <location>
        <begin position="5"/>
        <end position="124"/>
    </location>
</feature>
<dbReference type="GO" id="GO:0000166">
    <property type="term" value="F:nucleotide binding"/>
    <property type="evidence" value="ECO:0007669"/>
    <property type="project" value="InterPro"/>
</dbReference>
<evidence type="ECO:0000259" key="3">
    <source>
        <dbReference type="Pfam" id="PF22685"/>
    </source>
</evidence>
<reference evidence="4" key="1">
    <citation type="submission" date="2019-03" db="EMBL/GenBank/DDBJ databases">
        <authorList>
            <person name="Danneels B."/>
        </authorList>
    </citation>
    <scope>NUCLEOTIDE SEQUENCE</scope>
</reference>
<feature type="domain" description="Gal80p-like C-terminal" evidence="3">
    <location>
        <begin position="133"/>
        <end position="273"/>
    </location>
</feature>
<dbReference type="AlphaFoldDB" id="A0A484Q671"/>
<dbReference type="InterPro" id="IPR055080">
    <property type="entry name" value="Gal80p-like_C"/>
</dbReference>
<dbReference type="InterPro" id="IPR050463">
    <property type="entry name" value="Gfo/Idh/MocA_oxidrdct_glycsds"/>
</dbReference>
<proteinExistence type="predicted"/>
<protein>
    <submittedName>
        <fullName evidence="4">Putative oxidoreductase</fullName>
    </submittedName>
</protein>
<keyword evidence="1" id="KW-0560">Oxidoreductase</keyword>